<protein>
    <submittedName>
        <fullName evidence="1">Uncharacterized protein</fullName>
    </submittedName>
</protein>
<dbReference type="Proteomes" id="UP001152607">
    <property type="component" value="Unassembled WGS sequence"/>
</dbReference>
<proteinExistence type="predicted"/>
<dbReference type="AlphaFoldDB" id="A0A9W4UR36"/>
<keyword evidence="2" id="KW-1185">Reference proteome</keyword>
<sequence length="285" mass="30412">MGFFRKAGEMTNLVTNQRYKEQSITTLTDAELVAAWRSTLRMKSASATGITLNTGVSIANPFFTGAAVLNTYQFTICRVNRKRVKEEVERRKKASKEFAVWFDEQATSKGNKDILVGSGVKTVFTGASFGLVGFDTIGDNFTELVAGGAPAVPGPSGASGITGAAEPVTEHTSQLFNNEHPGVAAAEHIRNEAYNVLSQPLSDAANAIAAGHPVTPATSWYDVDHFYDNGFSAPALGGQIVSLGAGSEMLQVPNVVGEAAIDHKLKKDQEEKARLSGQRLYEANN</sequence>
<evidence type="ECO:0000313" key="1">
    <source>
        <dbReference type="EMBL" id="CAI6340299.1"/>
    </source>
</evidence>
<gene>
    <name evidence="1" type="ORF">PDIGIT_LOCUS13474</name>
</gene>
<name>A0A9W4UR36_9PLEO</name>
<comment type="caution">
    <text evidence="1">The sequence shown here is derived from an EMBL/GenBank/DDBJ whole genome shotgun (WGS) entry which is preliminary data.</text>
</comment>
<reference evidence="1" key="1">
    <citation type="submission" date="2023-01" db="EMBL/GenBank/DDBJ databases">
        <authorList>
            <person name="Van Ghelder C."/>
            <person name="Rancurel C."/>
        </authorList>
    </citation>
    <scope>NUCLEOTIDE SEQUENCE</scope>
    <source>
        <strain evidence="1">CNCM I-4278</strain>
    </source>
</reference>
<dbReference type="OrthoDB" id="4844739at2759"/>
<accession>A0A9W4UR36</accession>
<dbReference type="EMBL" id="CAOQHR010000010">
    <property type="protein sequence ID" value="CAI6340299.1"/>
    <property type="molecule type" value="Genomic_DNA"/>
</dbReference>
<evidence type="ECO:0000313" key="2">
    <source>
        <dbReference type="Proteomes" id="UP001152607"/>
    </source>
</evidence>
<organism evidence="1 2">
    <name type="scientific">Periconia digitata</name>
    <dbReference type="NCBI Taxonomy" id="1303443"/>
    <lineage>
        <taxon>Eukaryota</taxon>
        <taxon>Fungi</taxon>
        <taxon>Dikarya</taxon>
        <taxon>Ascomycota</taxon>
        <taxon>Pezizomycotina</taxon>
        <taxon>Dothideomycetes</taxon>
        <taxon>Pleosporomycetidae</taxon>
        <taxon>Pleosporales</taxon>
        <taxon>Massarineae</taxon>
        <taxon>Periconiaceae</taxon>
        <taxon>Periconia</taxon>
    </lineage>
</organism>